<dbReference type="STRING" id="235985.SAMN05414137_107276"/>
<dbReference type="OrthoDB" id="10011594at2"/>
<evidence type="ECO:0000313" key="2">
    <source>
        <dbReference type="EMBL" id="SEL32331.1"/>
    </source>
</evidence>
<feature type="signal peptide" evidence="1">
    <location>
        <begin position="1"/>
        <end position="26"/>
    </location>
</feature>
<keyword evidence="3" id="KW-1185">Reference proteome</keyword>
<proteinExistence type="predicted"/>
<reference evidence="3" key="1">
    <citation type="submission" date="2016-10" db="EMBL/GenBank/DDBJ databases">
        <authorList>
            <person name="Varghese N."/>
        </authorList>
    </citation>
    <scope>NUCLEOTIDE SEQUENCE [LARGE SCALE GENOMIC DNA]</scope>
    <source>
        <strain evidence="3">DSM 45096 / BCRC 16803 / CGMCC 4.1857 / CIP 109030 / JCM 12277 / KCTC 19219 / NBRC 100920 / 33214</strain>
    </source>
</reference>
<evidence type="ECO:0000256" key="1">
    <source>
        <dbReference type="SAM" id="SignalP"/>
    </source>
</evidence>
<dbReference type="EMBL" id="FOAZ01000007">
    <property type="protein sequence ID" value="SEL32331.1"/>
    <property type="molecule type" value="Genomic_DNA"/>
</dbReference>
<evidence type="ECO:0008006" key="4">
    <source>
        <dbReference type="Google" id="ProtNLM"/>
    </source>
</evidence>
<feature type="chain" id="PRO_5039332307" description="Secreted protein" evidence="1">
    <location>
        <begin position="27"/>
        <end position="195"/>
    </location>
</feature>
<gene>
    <name evidence="2" type="ORF">SAMN05414137_107276</name>
</gene>
<dbReference type="RefSeq" id="WP_042442859.1">
    <property type="nucleotide sequence ID" value="NZ_BBPN01000003.1"/>
</dbReference>
<dbReference type="AlphaFoldDB" id="A0A1H7P986"/>
<dbReference type="Proteomes" id="UP000183015">
    <property type="component" value="Unassembled WGS sequence"/>
</dbReference>
<accession>A0A1H7P986</accession>
<sequence length="195" mass="20162">MSRPRQLLRRLPRLGAALGCALALVAAQPGTTGAAADASGTRATPAPLHAQLLLPDGPIHTTTVLSYSEAVTARSGTLSPLPGNLTIVRYAGDADSGFLRRTMFFPATPMLTHGLALTLTRAGSNQPEMKITLGRPTVISDDVSGANGGVPKETITFSYGFYGSEVFVPDGHGGSTDIKSCLGPDGTFDCPQPVN</sequence>
<protein>
    <recommendedName>
        <fullName evidence="4">Secreted protein</fullName>
    </recommendedName>
</protein>
<keyword evidence="1" id="KW-0732">Signal</keyword>
<evidence type="ECO:0000313" key="3">
    <source>
        <dbReference type="Proteomes" id="UP000183015"/>
    </source>
</evidence>
<name>A0A1H7P986_STRJI</name>
<organism evidence="2 3">
    <name type="scientific">Streptacidiphilus jiangxiensis</name>
    <dbReference type="NCBI Taxonomy" id="235985"/>
    <lineage>
        <taxon>Bacteria</taxon>
        <taxon>Bacillati</taxon>
        <taxon>Actinomycetota</taxon>
        <taxon>Actinomycetes</taxon>
        <taxon>Kitasatosporales</taxon>
        <taxon>Streptomycetaceae</taxon>
        <taxon>Streptacidiphilus</taxon>
    </lineage>
</organism>